<dbReference type="RefSeq" id="WP_168127853.1">
    <property type="nucleotide sequence ID" value="NZ_JBDJLH010000004.1"/>
</dbReference>
<evidence type="ECO:0000256" key="1">
    <source>
        <dbReference type="ARBA" id="ARBA00022490"/>
    </source>
</evidence>
<keyword evidence="2 4" id="KW-0808">Transferase</keyword>
<name>A0ABV0BRU0_9SPHI</name>
<keyword evidence="6" id="KW-1185">Reference proteome</keyword>
<evidence type="ECO:0000256" key="3">
    <source>
        <dbReference type="ARBA" id="ARBA00023315"/>
    </source>
</evidence>
<dbReference type="EMBL" id="JBDJNQ010000003">
    <property type="protein sequence ID" value="MEN5377519.1"/>
    <property type="molecule type" value="Genomic_DNA"/>
</dbReference>
<evidence type="ECO:0000313" key="5">
    <source>
        <dbReference type="EMBL" id="MEN5377519.1"/>
    </source>
</evidence>
<comment type="similarity">
    <text evidence="4">Belongs to the L/F-transferase family.</text>
</comment>
<keyword evidence="3 4" id="KW-0012">Acyltransferase</keyword>
<gene>
    <name evidence="4 5" type="primary">aat</name>
    <name evidence="5" type="ORF">ABE541_09620</name>
</gene>
<dbReference type="PANTHER" id="PTHR30098:SF2">
    <property type="entry name" value="LEUCYL_PHENYLALANYL-TRNA--PROTEIN TRANSFERASE"/>
    <property type="match status" value="1"/>
</dbReference>
<dbReference type="NCBIfam" id="TIGR00667">
    <property type="entry name" value="aat"/>
    <property type="match status" value="1"/>
</dbReference>
<comment type="caution">
    <text evidence="5">The sequence shown here is derived from an EMBL/GenBank/DDBJ whole genome shotgun (WGS) entry which is preliminary data.</text>
</comment>
<comment type="catalytic activity">
    <reaction evidence="4">
        <text>N-terminal L-arginyl-[protein] + L-leucyl-tRNA(Leu) = N-terminal L-leucyl-L-arginyl-[protein] + tRNA(Leu) + H(+)</text>
        <dbReference type="Rhea" id="RHEA:50416"/>
        <dbReference type="Rhea" id="RHEA-COMP:9613"/>
        <dbReference type="Rhea" id="RHEA-COMP:9622"/>
        <dbReference type="Rhea" id="RHEA-COMP:12672"/>
        <dbReference type="Rhea" id="RHEA-COMP:12673"/>
        <dbReference type="ChEBI" id="CHEBI:15378"/>
        <dbReference type="ChEBI" id="CHEBI:64719"/>
        <dbReference type="ChEBI" id="CHEBI:78442"/>
        <dbReference type="ChEBI" id="CHEBI:78494"/>
        <dbReference type="ChEBI" id="CHEBI:133044"/>
        <dbReference type="EC" id="2.3.2.6"/>
    </reaction>
</comment>
<dbReference type="InterPro" id="IPR042221">
    <property type="entry name" value="Leu/Phe-tRNA_Trfase_N"/>
</dbReference>
<dbReference type="Pfam" id="PF03588">
    <property type="entry name" value="Leu_Phe_trans"/>
    <property type="match status" value="1"/>
</dbReference>
<comment type="catalytic activity">
    <reaction evidence="4">
        <text>N-terminal L-lysyl-[protein] + L-leucyl-tRNA(Leu) = N-terminal L-leucyl-L-lysyl-[protein] + tRNA(Leu) + H(+)</text>
        <dbReference type="Rhea" id="RHEA:12340"/>
        <dbReference type="Rhea" id="RHEA-COMP:9613"/>
        <dbReference type="Rhea" id="RHEA-COMP:9622"/>
        <dbReference type="Rhea" id="RHEA-COMP:12670"/>
        <dbReference type="Rhea" id="RHEA-COMP:12671"/>
        <dbReference type="ChEBI" id="CHEBI:15378"/>
        <dbReference type="ChEBI" id="CHEBI:65249"/>
        <dbReference type="ChEBI" id="CHEBI:78442"/>
        <dbReference type="ChEBI" id="CHEBI:78494"/>
        <dbReference type="ChEBI" id="CHEBI:133043"/>
        <dbReference type="EC" id="2.3.2.6"/>
    </reaction>
</comment>
<dbReference type="Gene3D" id="3.40.630.70">
    <property type="entry name" value="Leucyl/phenylalanyl-tRNA-protein transferase, C-terminal domain"/>
    <property type="match status" value="1"/>
</dbReference>
<comment type="function">
    <text evidence="4">Functions in the N-end rule pathway of protein degradation where it conjugates Leu, Phe and, less efficiently, Met from aminoacyl-tRNAs to the N-termini of proteins containing an N-terminal arginine or lysine.</text>
</comment>
<organism evidence="5 6">
    <name type="scientific">Sphingobacterium kitahiroshimense</name>
    <dbReference type="NCBI Taxonomy" id="470446"/>
    <lineage>
        <taxon>Bacteria</taxon>
        <taxon>Pseudomonadati</taxon>
        <taxon>Bacteroidota</taxon>
        <taxon>Sphingobacteriia</taxon>
        <taxon>Sphingobacteriales</taxon>
        <taxon>Sphingobacteriaceae</taxon>
        <taxon>Sphingobacterium</taxon>
    </lineage>
</organism>
<dbReference type="InterPro" id="IPR042203">
    <property type="entry name" value="Leu/Phe-tRNA_Trfase_C"/>
</dbReference>
<protein>
    <recommendedName>
        <fullName evidence="4">Leucyl/phenylalanyl-tRNA--protein transferase</fullName>
        <ecNumber evidence="4">2.3.2.6</ecNumber>
    </recommendedName>
    <alternativeName>
        <fullName evidence="4">L/F-transferase</fullName>
    </alternativeName>
    <alternativeName>
        <fullName evidence="4">Leucyltransferase</fullName>
    </alternativeName>
    <alternativeName>
        <fullName evidence="4">Phenyalanyltransferase</fullName>
    </alternativeName>
</protein>
<comment type="subcellular location">
    <subcellularLocation>
        <location evidence="4">Cytoplasm</location>
    </subcellularLocation>
</comment>
<dbReference type="PANTHER" id="PTHR30098">
    <property type="entry name" value="LEUCYL/PHENYLALANYL-TRNA--PROTEIN TRANSFERASE"/>
    <property type="match status" value="1"/>
</dbReference>
<dbReference type="SUPFAM" id="SSF55729">
    <property type="entry name" value="Acyl-CoA N-acyltransferases (Nat)"/>
    <property type="match status" value="1"/>
</dbReference>
<sequence>MVFNLDPDSISFPHPELADEDGLLAVGGDLSTDRLILAYENGIFPWFSEDSPILWYAPHERFVIFPEHLKISKSMLQILKTDKFSITVDKAFTEVIHSCAKIERKDQDGTWITSDMIDAYQELHRINYAHSIEVWENEKLVGGLYGVYINQVFCGESMFSTVSNASKAALIYLTTHFNLKFVDCQFHTPHLASMGGTSISQQEYLSILKEQNANTL</sequence>
<evidence type="ECO:0000256" key="4">
    <source>
        <dbReference type="HAMAP-Rule" id="MF_00688"/>
    </source>
</evidence>
<dbReference type="EC" id="2.3.2.6" evidence="4"/>
<keyword evidence="1 4" id="KW-0963">Cytoplasm</keyword>
<evidence type="ECO:0000256" key="2">
    <source>
        <dbReference type="ARBA" id="ARBA00022679"/>
    </source>
</evidence>
<dbReference type="InterPro" id="IPR016181">
    <property type="entry name" value="Acyl_CoA_acyltransferase"/>
</dbReference>
<dbReference type="Proteomes" id="UP001409291">
    <property type="component" value="Unassembled WGS sequence"/>
</dbReference>
<proteinExistence type="inferred from homology"/>
<dbReference type="InterPro" id="IPR004616">
    <property type="entry name" value="Leu/Phe-tRNA_Trfase"/>
</dbReference>
<dbReference type="HAMAP" id="MF_00688">
    <property type="entry name" value="Leu_Phe_trans"/>
    <property type="match status" value="1"/>
</dbReference>
<dbReference type="Gene3D" id="3.30.70.3550">
    <property type="entry name" value="Leucyl/phenylalanyl-tRNA-protein transferase, N-terminal domain"/>
    <property type="match status" value="1"/>
</dbReference>
<reference evidence="5 6" key="1">
    <citation type="submission" date="2024-04" db="EMBL/GenBank/DDBJ databases">
        <title>WGS of bacteria from Torrens River.</title>
        <authorList>
            <person name="Wyrsch E.R."/>
            <person name="Drigo B."/>
        </authorList>
    </citation>
    <scope>NUCLEOTIDE SEQUENCE [LARGE SCALE GENOMIC DNA]</scope>
    <source>
        <strain evidence="5 6">TWI391</strain>
    </source>
</reference>
<comment type="catalytic activity">
    <reaction evidence="4">
        <text>L-phenylalanyl-tRNA(Phe) + an N-terminal L-alpha-aminoacyl-[protein] = an N-terminal L-phenylalanyl-L-alpha-aminoacyl-[protein] + tRNA(Phe)</text>
        <dbReference type="Rhea" id="RHEA:43632"/>
        <dbReference type="Rhea" id="RHEA-COMP:9668"/>
        <dbReference type="Rhea" id="RHEA-COMP:9699"/>
        <dbReference type="Rhea" id="RHEA-COMP:10636"/>
        <dbReference type="Rhea" id="RHEA-COMP:10637"/>
        <dbReference type="ChEBI" id="CHEBI:78442"/>
        <dbReference type="ChEBI" id="CHEBI:78531"/>
        <dbReference type="ChEBI" id="CHEBI:78597"/>
        <dbReference type="ChEBI" id="CHEBI:83561"/>
        <dbReference type="EC" id="2.3.2.6"/>
    </reaction>
</comment>
<dbReference type="GO" id="GO:0008914">
    <property type="term" value="F:leucyl-tRNA--protein transferase activity"/>
    <property type="evidence" value="ECO:0007669"/>
    <property type="project" value="UniProtKB-EC"/>
</dbReference>
<accession>A0ABV0BRU0</accession>
<evidence type="ECO:0000313" key="6">
    <source>
        <dbReference type="Proteomes" id="UP001409291"/>
    </source>
</evidence>